<evidence type="ECO:0000256" key="3">
    <source>
        <dbReference type="ARBA" id="ARBA00022448"/>
    </source>
</evidence>
<comment type="caution">
    <text evidence="9">The sequence shown here is derived from an EMBL/GenBank/DDBJ whole genome shotgun (WGS) entry which is preliminary data.</text>
</comment>
<keyword evidence="10" id="KW-1185">Reference proteome</keyword>
<keyword evidence="4 8" id="KW-1003">Cell membrane</keyword>
<feature type="transmembrane region" description="Helical" evidence="8">
    <location>
        <begin position="238"/>
        <end position="256"/>
    </location>
</feature>
<evidence type="ECO:0000256" key="6">
    <source>
        <dbReference type="ARBA" id="ARBA00022989"/>
    </source>
</evidence>
<gene>
    <name evidence="9" type="ORF">ET996_04165</name>
</gene>
<keyword evidence="5 8" id="KW-0812">Transmembrane</keyword>
<dbReference type="InterPro" id="IPR052017">
    <property type="entry name" value="TSUP"/>
</dbReference>
<dbReference type="RefSeq" id="WP_131171298.1">
    <property type="nucleotide sequence ID" value="NZ_FXTL01000003.1"/>
</dbReference>
<dbReference type="InterPro" id="IPR002781">
    <property type="entry name" value="TM_pro_TauE-like"/>
</dbReference>
<dbReference type="OrthoDB" id="554695at2"/>
<comment type="similarity">
    <text evidence="2 8">Belongs to the 4-toluene sulfonate uptake permease (TSUP) (TC 2.A.102) family.</text>
</comment>
<evidence type="ECO:0000256" key="8">
    <source>
        <dbReference type="RuleBase" id="RU363041"/>
    </source>
</evidence>
<comment type="subcellular location">
    <subcellularLocation>
        <location evidence="1 8">Cell membrane</location>
        <topology evidence="1 8">Multi-pass membrane protein</topology>
    </subcellularLocation>
</comment>
<evidence type="ECO:0000256" key="5">
    <source>
        <dbReference type="ARBA" id="ARBA00022692"/>
    </source>
</evidence>
<reference evidence="9 10" key="1">
    <citation type="submission" date="2019-01" db="EMBL/GenBank/DDBJ databases">
        <title>Lactibacter flavus gen. nov., sp. nov., a novel bacterium of the family Propionibacteriaceae isolated from raw milk and dairy products.</title>
        <authorList>
            <person name="Huptas C."/>
            <person name="Wenning M."/>
            <person name="Breitenwieser F."/>
            <person name="Doll E."/>
            <person name="Von Neubeck M."/>
            <person name="Busse H.-J."/>
            <person name="Scherer S."/>
        </authorList>
    </citation>
    <scope>NUCLEOTIDE SEQUENCE [LARGE SCALE GENOMIC DNA]</scope>
    <source>
        <strain evidence="9 10">DSM 22130</strain>
    </source>
</reference>
<feature type="transmembrane region" description="Helical" evidence="8">
    <location>
        <begin position="167"/>
        <end position="187"/>
    </location>
</feature>
<feature type="transmembrane region" description="Helical" evidence="8">
    <location>
        <begin position="144"/>
        <end position="161"/>
    </location>
</feature>
<dbReference type="PANTHER" id="PTHR30269:SF0">
    <property type="entry name" value="MEMBRANE TRANSPORTER PROTEIN YFCA-RELATED"/>
    <property type="match status" value="1"/>
</dbReference>
<keyword evidence="3" id="KW-0813">Transport</keyword>
<keyword evidence="6 8" id="KW-1133">Transmembrane helix</keyword>
<dbReference type="PANTHER" id="PTHR30269">
    <property type="entry name" value="TRANSMEMBRANE PROTEIN YFCA"/>
    <property type="match status" value="1"/>
</dbReference>
<keyword evidence="7 8" id="KW-0472">Membrane</keyword>
<feature type="transmembrane region" description="Helical" evidence="8">
    <location>
        <begin position="107"/>
        <end position="124"/>
    </location>
</feature>
<accession>A0A4Q9KM63</accession>
<feature type="transmembrane region" description="Helical" evidence="8">
    <location>
        <begin position="79"/>
        <end position="101"/>
    </location>
</feature>
<dbReference type="Pfam" id="PF01925">
    <property type="entry name" value="TauE"/>
    <property type="match status" value="1"/>
</dbReference>
<organism evidence="9 10">
    <name type="scientific">Propioniciclava tarda</name>
    <dbReference type="NCBI Taxonomy" id="433330"/>
    <lineage>
        <taxon>Bacteria</taxon>
        <taxon>Bacillati</taxon>
        <taxon>Actinomycetota</taxon>
        <taxon>Actinomycetes</taxon>
        <taxon>Propionibacteriales</taxon>
        <taxon>Propionibacteriaceae</taxon>
        <taxon>Propioniciclava</taxon>
    </lineage>
</organism>
<evidence type="ECO:0000256" key="7">
    <source>
        <dbReference type="ARBA" id="ARBA00023136"/>
    </source>
</evidence>
<feature type="transmembrane region" description="Helical" evidence="8">
    <location>
        <begin position="199"/>
        <end position="226"/>
    </location>
</feature>
<evidence type="ECO:0000256" key="1">
    <source>
        <dbReference type="ARBA" id="ARBA00004651"/>
    </source>
</evidence>
<name>A0A4Q9KM63_PROTD</name>
<evidence type="ECO:0000313" key="9">
    <source>
        <dbReference type="EMBL" id="TBT95646.1"/>
    </source>
</evidence>
<evidence type="ECO:0000256" key="4">
    <source>
        <dbReference type="ARBA" id="ARBA00022475"/>
    </source>
</evidence>
<evidence type="ECO:0000313" key="10">
    <source>
        <dbReference type="Proteomes" id="UP000291933"/>
    </source>
</evidence>
<dbReference type="Proteomes" id="UP000291933">
    <property type="component" value="Unassembled WGS sequence"/>
</dbReference>
<dbReference type="GO" id="GO:0005886">
    <property type="term" value="C:plasma membrane"/>
    <property type="evidence" value="ECO:0007669"/>
    <property type="project" value="UniProtKB-SubCell"/>
</dbReference>
<protein>
    <recommendedName>
        <fullName evidence="8">Probable membrane transporter protein</fullName>
    </recommendedName>
</protein>
<sequence>MTGLELPLAAIVALIAAAFVAGWIDSIVGGGGLIQLPALLIGLPQGTPVPTIAGTNKVPSSMGTAVAASTYLRKVKIDWWGLLPLVAGSAIGSALGAQLTHFLDRKAFNPLVLGAIIAVGWYTYRRPALGLHANVRHSGWRGYAWLGGIGLLVGLWDGFVGPGTGTFFLILLVAIMGFDFLLATTLAKLANLTTNLAAIAVFGVSGNILWGLALCMGVANLTGGFLGSRTALRNGNAFVRKVFLAMIVILGAKLAWDTIAQFV</sequence>
<evidence type="ECO:0000256" key="2">
    <source>
        <dbReference type="ARBA" id="ARBA00009142"/>
    </source>
</evidence>
<feature type="transmembrane region" description="Helical" evidence="8">
    <location>
        <begin position="6"/>
        <end position="24"/>
    </location>
</feature>
<dbReference type="AlphaFoldDB" id="A0A4Q9KM63"/>
<dbReference type="EMBL" id="SDMR01000003">
    <property type="protein sequence ID" value="TBT95646.1"/>
    <property type="molecule type" value="Genomic_DNA"/>
</dbReference>
<proteinExistence type="inferred from homology"/>